<keyword evidence="8" id="KW-1185">Reference proteome</keyword>
<evidence type="ECO:0000256" key="2">
    <source>
        <dbReference type="ARBA" id="ARBA00022692"/>
    </source>
</evidence>
<dbReference type="Gene3D" id="1.20.1540.10">
    <property type="entry name" value="Rhomboid-like"/>
    <property type="match status" value="1"/>
</dbReference>
<feature type="domain" description="Peptidase S54 rhomboid" evidence="6">
    <location>
        <begin position="9"/>
        <end position="59"/>
    </location>
</feature>
<protein>
    <recommendedName>
        <fullName evidence="6">Peptidase S54 rhomboid domain-containing protein</fullName>
    </recommendedName>
</protein>
<evidence type="ECO:0000256" key="4">
    <source>
        <dbReference type="ARBA" id="ARBA00023136"/>
    </source>
</evidence>
<dbReference type="Pfam" id="PF01694">
    <property type="entry name" value="Rhomboid"/>
    <property type="match status" value="1"/>
</dbReference>
<reference evidence="7 8" key="1">
    <citation type="journal article" date="2019" name="Sci. Rep.">
        <title>Comparative genomics of chytrid fungi reveal insights into the obligate biotrophic and pathogenic lifestyle of Synchytrium endobioticum.</title>
        <authorList>
            <person name="van de Vossenberg B.T.L.H."/>
            <person name="Warris S."/>
            <person name="Nguyen H.D.T."/>
            <person name="van Gent-Pelzer M.P.E."/>
            <person name="Joly D.L."/>
            <person name="van de Geest H.C."/>
            <person name="Bonants P.J.M."/>
            <person name="Smith D.S."/>
            <person name="Levesque C.A."/>
            <person name="van der Lee T.A.J."/>
        </authorList>
    </citation>
    <scope>NUCLEOTIDE SEQUENCE [LARGE SCALE GENOMIC DNA]</scope>
    <source>
        <strain evidence="7 8">CBS 809.83</strain>
    </source>
</reference>
<comment type="subcellular location">
    <subcellularLocation>
        <location evidence="1">Membrane</location>
        <topology evidence="1">Multi-pass membrane protein</topology>
    </subcellularLocation>
</comment>
<evidence type="ECO:0000313" key="8">
    <source>
        <dbReference type="Proteomes" id="UP000318582"/>
    </source>
</evidence>
<feature type="transmembrane region" description="Helical" evidence="5">
    <location>
        <begin position="7"/>
        <end position="29"/>
    </location>
</feature>
<comment type="caution">
    <text evidence="7">The sequence shown here is derived from an EMBL/GenBank/DDBJ whole genome shotgun (WGS) entry which is preliminary data.</text>
</comment>
<proteinExistence type="predicted"/>
<organism evidence="7 8">
    <name type="scientific">Powellomyces hirtus</name>
    <dbReference type="NCBI Taxonomy" id="109895"/>
    <lineage>
        <taxon>Eukaryota</taxon>
        <taxon>Fungi</taxon>
        <taxon>Fungi incertae sedis</taxon>
        <taxon>Chytridiomycota</taxon>
        <taxon>Chytridiomycota incertae sedis</taxon>
        <taxon>Chytridiomycetes</taxon>
        <taxon>Spizellomycetales</taxon>
        <taxon>Powellomycetaceae</taxon>
        <taxon>Powellomyces</taxon>
    </lineage>
</organism>
<gene>
    <name evidence="7" type="ORF">PhCBS80983_g05017</name>
</gene>
<evidence type="ECO:0000256" key="1">
    <source>
        <dbReference type="ARBA" id="ARBA00004141"/>
    </source>
</evidence>
<dbReference type="InterPro" id="IPR022764">
    <property type="entry name" value="Peptidase_S54_rhomboid_dom"/>
</dbReference>
<dbReference type="AlphaFoldDB" id="A0A507DVN0"/>
<accession>A0A507DVN0</accession>
<feature type="transmembrane region" description="Helical" evidence="5">
    <location>
        <begin position="41"/>
        <end position="57"/>
    </location>
</feature>
<keyword evidence="2 5" id="KW-0812">Transmembrane</keyword>
<name>A0A507DVN0_9FUNG</name>
<dbReference type="SUPFAM" id="SSF144091">
    <property type="entry name" value="Rhomboid-like"/>
    <property type="match status" value="1"/>
</dbReference>
<evidence type="ECO:0000259" key="6">
    <source>
        <dbReference type="Pfam" id="PF01694"/>
    </source>
</evidence>
<evidence type="ECO:0000313" key="7">
    <source>
        <dbReference type="EMBL" id="TPX55804.1"/>
    </source>
</evidence>
<dbReference type="GO" id="GO:0016020">
    <property type="term" value="C:membrane"/>
    <property type="evidence" value="ECO:0007669"/>
    <property type="project" value="UniProtKB-SubCell"/>
</dbReference>
<dbReference type="EMBL" id="QEAQ01000095">
    <property type="protein sequence ID" value="TPX55804.1"/>
    <property type="molecule type" value="Genomic_DNA"/>
</dbReference>
<evidence type="ECO:0000256" key="5">
    <source>
        <dbReference type="SAM" id="Phobius"/>
    </source>
</evidence>
<keyword evidence="3 5" id="KW-1133">Transmembrane helix</keyword>
<evidence type="ECO:0000256" key="3">
    <source>
        <dbReference type="ARBA" id="ARBA00022989"/>
    </source>
</evidence>
<sequence>MFPTATINVMFIPVPAMVGIGGFVLYDIYRSYTGTSGRVDSAGHIGGAVAGLAYWYLKIRGRGIGRW</sequence>
<dbReference type="STRING" id="109895.A0A507DVN0"/>
<dbReference type="Proteomes" id="UP000318582">
    <property type="component" value="Unassembled WGS sequence"/>
</dbReference>
<dbReference type="InterPro" id="IPR035952">
    <property type="entry name" value="Rhomboid-like_sf"/>
</dbReference>
<keyword evidence="4 5" id="KW-0472">Membrane</keyword>